<proteinExistence type="predicted"/>
<protein>
    <submittedName>
        <fullName evidence="1">Uncharacterized protein</fullName>
    </submittedName>
</protein>
<organism evidence="1 2">
    <name type="scientific">Neobacillus sedimentimangrovi</name>
    <dbReference type="NCBI Taxonomy" id="2699460"/>
    <lineage>
        <taxon>Bacteria</taxon>
        <taxon>Bacillati</taxon>
        <taxon>Bacillota</taxon>
        <taxon>Bacilli</taxon>
        <taxon>Bacillales</taxon>
        <taxon>Bacillaceae</taxon>
        <taxon>Neobacillus</taxon>
    </lineage>
</organism>
<name>A0ABS8QKJ8_9BACI</name>
<dbReference type="EMBL" id="JAJODE010000028">
    <property type="protein sequence ID" value="MCD4839356.1"/>
    <property type="molecule type" value="Genomic_DNA"/>
</dbReference>
<keyword evidence="2" id="KW-1185">Reference proteome</keyword>
<dbReference type="Proteomes" id="UP001162836">
    <property type="component" value="Unassembled WGS sequence"/>
</dbReference>
<comment type="caution">
    <text evidence="1">The sequence shown here is derived from an EMBL/GenBank/DDBJ whole genome shotgun (WGS) entry which is preliminary data.</text>
</comment>
<evidence type="ECO:0000313" key="2">
    <source>
        <dbReference type="Proteomes" id="UP001162836"/>
    </source>
</evidence>
<reference evidence="1 2" key="1">
    <citation type="journal article" date="2023" name="Antonie Van Leeuwenhoek">
        <title>Unveiling the genomic potential of a novel thermostable glycoside hydrolases producing Neobacillus sedimentimangrovi UE25.</title>
        <authorList>
            <person name="Ejaz U."/>
            <person name="Saleem F."/>
            <person name="Rashid R."/>
            <person name="Hasan K.A."/>
            <person name="Syed M.N."/>
            <person name="Sohail M."/>
        </authorList>
    </citation>
    <scope>NUCLEOTIDE SEQUENCE [LARGE SCALE GENOMIC DNA]</scope>
    <source>
        <strain evidence="1 2">UE25</strain>
    </source>
</reference>
<accession>A0ABS8QKJ8</accession>
<evidence type="ECO:0000313" key="1">
    <source>
        <dbReference type="EMBL" id="MCD4839356.1"/>
    </source>
</evidence>
<sequence>MSNSQPTIIRVAFSLTTYGSGQAFITDFYKMVSGTTHRQITHFIYVKGTAMHLRDVPKQT</sequence>
<gene>
    <name evidence="1" type="ORF">LRS37_10780</name>
</gene>